<evidence type="ECO:0000313" key="9">
    <source>
        <dbReference type="EMBL" id="KAK7602689.1"/>
    </source>
</evidence>
<feature type="region of interest" description="Disordered" evidence="7">
    <location>
        <begin position="156"/>
        <end position="176"/>
    </location>
</feature>
<evidence type="ECO:0000256" key="1">
    <source>
        <dbReference type="ARBA" id="ARBA00022723"/>
    </source>
</evidence>
<evidence type="ECO:0000256" key="2">
    <source>
        <dbReference type="ARBA" id="ARBA00022771"/>
    </source>
</evidence>
<evidence type="ECO:0000256" key="3">
    <source>
        <dbReference type="ARBA" id="ARBA00022833"/>
    </source>
</evidence>
<keyword evidence="6" id="KW-0175">Coiled coil</keyword>
<dbReference type="InterPro" id="IPR052224">
    <property type="entry name" value="THAP_domain_protein"/>
</dbReference>
<evidence type="ECO:0000256" key="6">
    <source>
        <dbReference type="SAM" id="Coils"/>
    </source>
</evidence>
<organism evidence="9 10">
    <name type="scientific">Parthenolecanium corni</name>
    <dbReference type="NCBI Taxonomy" id="536013"/>
    <lineage>
        <taxon>Eukaryota</taxon>
        <taxon>Metazoa</taxon>
        <taxon>Ecdysozoa</taxon>
        <taxon>Arthropoda</taxon>
        <taxon>Hexapoda</taxon>
        <taxon>Insecta</taxon>
        <taxon>Pterygota</taxon>
        <taxon>Neoptera</taxon>
        <taxon>Paraneoptera</taxon>
        <taxon>Hemiptera</taxon>
        <taxon>Sternorrhyncha</taxon>
        <taxon>Coccoidea</taxon>
        <taxon>Coccidae</taxon>
        <taxon>Parthenolecanium</taxon>
    </lineage>
</organism>
<dbReference type="SMART" id="SM00692">
    <property type="entry name" value="DM3"/>
    <property type="match status" value="1"/>
</dbReference>
<dbReference type="SMART" id="SM00980">
    <property type="entry name" value="THAP"/>
    <property type="match status" value="1"/>
</dbReference>
<keyword evidence="1" id="KW-0479">Metal-binding</keyword>
<dbReference type="InterPro" id="IPR038441">
    <property type="entry name" value="THAP_Znf_sf"/>
</dbReference>
<dbReference type="PANTHER" id="PTHR46927">
    <property type="entry name" value="AGAP005574-PA"/>
    <property type="match status" value="1"/>
</dbReference>
<evidence type="ECO:0000256" key="7">
    <source>
        <dbReference type="SAM" id="MobiDB-lite"/>
    </source>
</evidence>
<reference evidence="9 10" key="1">
    <citation type="submission" date="2024-03" db="EMBL/GenBank/DDBJ databases">
        <title>Adaptation during the transition from Ophiocordyceps entomopathogen to insect associate is accompanied by gene loss and intensified selection.</title>
        <authorList>
            <person name="Ward C.M."/>
            <person name="Onetto C.A."/>
            <person name="Borneman A.R."/>
        </authorList>
    </citation>
    <scope>NUCLEOTIDE SEQUENCE [LARGE SCALE GENOMIC DNA]</scope>
    <source>
        <strain evidence="9">AWRI1</strain>
        <tissue evidence="9">Single Adult Female</tissue>
    </source>
</reference>
<evidence type="ECO:0000313" key="10">
    <source>
        <dbReference type="Proteomes" id="UP001367676"/>
    </source>
</evidence>
<evidence type="ECO:0000256" key="4">
    <source>
        <dbReference type="ARBA" id="ARBA00023125"/>
    </source>
</evidence>
<dbReference type="SUPFAM" id="SSF57716">
    <property type="entry name" value="Glucocorticoid receptor-like (DNA-binding domain)"/>
    <property type="match status" value="1"/>
</dbReference>
<sequence>MVAYCSASTCTASSDVFPGLRFHRFPIKNPELLQKWLVAIKRTDFKPSIYSRICSSHFTVADYDPPVICGPPRLKKTAVPSVFDYPDDFMLERNNLQLSIDNGICNLPTLSDLIPPMVSNPSRLETDAVPPSVDSQNNSVPKRTVGRSRRVLLASAYENREEPPPEPPEEVTKKSCTVATQTTLTGKMLLYKFNNLRREKRILQQRIKRRQRQLDNLREILISLKEDEIDP</sequence>
<name>A0AAN9Y8X1_9HEMI</name>
<dbReference type="EMBL" id="JBBCAQ010000007">
    <property type="protein sequence ID" value="KAK7602689.1"/>
    <property type="molecule type" value="Genomic_DNA"/>
</dbReference>
<gene>
    <name evidence="9" type="ORF">V9T40_006663</name>
</gene>
<dbReference type="Gene3D" id="6.20.210.20">
    <property type="entry name" value="THAP domain"/>
    <property type="match status" value="1"/>
</dbReference>
<dbReference type="InterPro" id="IPR006612">
    <property type="entry name" value="THAP_Znf"/>
</dbReference>
<evidence type="ECO:0000259" key="8">
    <source>
        <dbReference type="PROSITE" id="PS50950"/>
    </source>
</evidence>
<keyword evidence="2 5" id="KW-0863">Zinc-finger</keyword>
<comment type="caution">
    <text evidence="9">The sequence shown here is derived from an EMBL/GenBank/DDBJ whole genome shotgun (WGS) entry which is preliminary data.</text>
</comment>
<dbReference type="PROSITE" id="PS50950">
    <property type="entry name" value="ZF_THAP"/>
    <property type="match status" value="1"/>
</dbReference>
<feature type="coiled-coil region" evidence="6">
    <location>
        <begin position="193"/>
        <end position="227"/>
    </location>
</feature>
<keyword evidence="3" id="KW-0862">Zinc</keyword>
<protein>
    <recommendedName>
        <fullName evidence="8">THAP-type domain-containing protein</fullName>
    </recommendedName>
</protein>
<evidence type="ECO:0000256" key="5">
    <source>
        <dbReference type="PROSITE-ProRule" id="PRU00309"/>
    </source>
</evidence>
<keyword evidence="4 5" id="KW-0238">DNA-binding</keyword>
<dbReference type="Pfam" id="PF05485">
    <property type="entry name" value="THAP"/>
    <property type="match status" value="1"/>
</dbReference>
<keyword evidence="10" id="KW-1185">Reference proteome</keyword>
<feature type="region of interest" description="Disordered" evidence="7">
    <location>
        <begin position="121"/>
        <end position="144"/>
    </location>
</feature>
<dbReference type="GO" id="GO:0008270">
    <property type="term" value="F:zinc ion binding"/>
    <property type="evidence" value="ECO:0007669"/>
    <property type="project" value="UniProtKB-KW"/>
</dbReference>
<dbReference type="Proteomes" id="UP001367676">
    <property type="component" value="Unassembled WGS sequence"/>
</dbReference>
<proteinExistence type="predicted"/>
<dbReference type="GO" id="GO:0003677">
    <property type="term" value="F:DNA binding"/>
    <property type="evidence" value="ECO:0007669"/>
    <property type="project" value="UniProtKB-UniRule"/>
</dbReference>
<dbReference type="PANTHER" id="PTHR46927:SF3">
    <property type="entry name" value="THAP-TYPE DOMAIN-CONTAINING PROTEIN"/>
    <property type="match status" value="1"/>
</dbReference>
<accession>A0AAN9Y8X1</accession>
<feature type="domain" description="THAP-type" evidence="8">
    <location>
        <begin position="1"/>
        <end position="83"/>
    </location>
</feature>
<dbReference type="AlphaFoldDB" id="A0AAN9Y8X1"/>